<dbReference type="InterPro" id="IPR045083">
    <property type="entry name" value="ATP_synth_F0_asu_bact/mt"/>
</dbReference>
<keyword evidence="8" id="KW-0406">Ion transport</keyword>
<dbReference type="Pfam" id="PF00119">
    <property type="entry name" value="ATP-synt_A"/>
    <property type="match status" value="1"/>
</dbReference>
<evidence type="ECO:0000256" key="10">
    <source>
        <dbReference type="ARBA" id="ARBA00023310"/>
    </source>
</evidence>
<protein>
    <recommendedName>
        <fullName evidence="11">ATP synthase subunit a</fullName>
    </recommendedName>
</protein>
<dbReference type="HAMAP" id="MF_01393">
    <property type="entry name" value="ATP_synth_a_bact"/>
    <property type="match status" value="1"/>
</dbReference>
<dbReference type="GO" id="GO:0046933">
    <property type="term" value="F:proton-transporting ATP synthase activity, rotational mechanism"/>
    <property type="evidence" value="ECO:0007669"/>
    <property type="project" value="TreeGrafter"/>
</dbReference>
<comment type="similarity">
    <text evidence="2">Belongs to the ATPase A chain family.</text>
</comment>
<dbReference type="EMBL" id="KY775057">
    <property type="protein sequence ID" value="ATE46695.1"/>
    <property type="molecule type" value="Genomic_DNA"/>
</dbReference>
<dbReference type="PROSITE" id="PS00449">
    <property type="entry name" value="ATPASE_A"/>
    <property type="match status" value="1"/>
</dbReference>
<dbReference type="PANTHER" id="PTHR11410:SF0">
    <property type="entry name" value="ATP SYNTHASE SUBUNIT A"/>
    <property type="match status" value="1"/>
</dbReference>
<feature type="transmembrane region" description="Helical" evidence="12">
    <location>
        <begin position="144"/>
        <end position="171"/>
    </location>
</feature>
<evidence type="ECO:0000256" key="5">
    <source>
        <dbReference type="ARBA" id="ARBA00022692"/>
    </source>
</evidence>
<keyword evidence="5 12" id="KW-0812">Transmembrane</keyword>
<evidence type="ECO:0000256" key="4">
    <source>
        <dbReference type="ARBA" id="ARBA00022547"/>
    </source>
</evidence>
<comment type="subcellular location">
    <subcellularLocation>
        <location evidence="1">Membrane</location>
        <topology evidence="1">Multi-pass membrane protein</topology>
    </subcellularLocation>
    <subcellularLocation>
        <location evidence="11">Mitochondrion inner membrane</location>
        <topology evidence="11">Multi-pass membrane protein</topology>
    </subcellularLocation>
</comment>
<evidence type="ECO:0000256" key="12">
    <source>
        <dbReference type="SAM" id="Phobius"/>
    </source>
</evidence>
<evidence type="ECO:0000313" key="13">
    <source>
        <dbReference type="EMBL" id="ATE46695.1"/>
    </source>
</evidence>
<feature type="transmembrane region" description="Helical" evidence="12">
    <location>
        <begin position="221"/>
        <end position="239"/>
    </location>
</feature>
<accession>A0A290YM05</accession>
<keyword evidence="9 12" id="KW-0472">Membrane</keyword>
<evidence type="ECO:0000256" key="6">
    <source>
        <dbReference type="ARBA" id="ARBA00022781"/>
    </source>
</evidence>
<dbReference type="Gene3D" id="1.20.120.220">
    <property type="entry name" value="ATP synthase, F0 complex, subunit A"/>
    <property type="match status" value="1"/>
</dbReference>
<feature type="transmembrane region" description="Helical" evidence="12">
    <location>
        <begin position="119"/>
        <end position="138"/>
    </location>
</feature>
<feature type="transmembrane region" description="Helical" evidence="12">
    <location>
        <begin position="26"/>
        <end position="50"/>
    </location>
</feature>
<dbReference type="CDD" id="cd00310">
    <property type="entry name" value="ATP-synt_Fo_a_6"/>
    <property type="match status" value="1"/>
</dbReference>
<evidence type="ECO:0000256" key="3">
    <source>
        <dbReference type="ARBA" id="ARBA00022448"/>
    </source>
</evidence>
<dbReference type="InterPro" id="IPR023011">
    <property type="entry name" value="ATP_synth_F0_asu_AS"/>
</dbReference>
<keyword evidence="4" id="KW-0138">CF(0)</keyword>
<proteinExistence type="inferred from homology"/>
<gene>
    <name evidence="13" type="primary">atp6</name>
</gene>
<organism evidence="13">
    <name type="scientific">Planoprotostelium fungivorum</name>
    <dbReference type="NCBI Taxonomy" id="1890364"/>
    <lineage>
        <taxon>Eukaryota</taxon>
        <taxon>Amoebozoa</taxon>
        <taxon>Evosea</taxon>
        <taxon>Variosea</taxon>
        <taxon>Cavosteliida</taxon>
        <taxon>Cavosteliaceae</taxon>
        <taxon>Planoprotostelium</taxon>
    </lineage>
</organism>
<evidence type="ECO:0000256" key="1">
    <source>
        <dbReference type="ARBA" id="ARBA00004141"/>
    </source>
</evidence>
<keyword evidence="13" id="KW-0496">Mitochondrion</keyword>
<evidence type="ECO:0000256" key="8">
    <source>
        <dbReference type="ARBA" id="ARBA00023065"/>
    </source>
</evidence>
<keyword evidence="10" id="KW-0066">ATP synthesis</keyword>
<dbReference type="GO" id="GO:0045259">
    <property type="term" value="C:proton-transporting ATP synthase complex"/>
    <property type="evidence" value="ECO:0007669"/>
    <property type="project" value="UniProtKB-KW"/>
</dbReference>
<reference evidence="13" key="1">
    <citation type="submission" date="2017-03" db="EMBL/GenBank/DDBJ databases">
        <title>Protostelium fungiforum mitochondrial genome.</title>
        <authorList>
            <person name="Gloeckner G."/>
        </authorList>
    </citation>
    <scope>NUCLEOTIDE SEQUENCE</scope>
</reference>
<dbReference type="GO" id="GO:0005743">
    <property type="term" value="C:mitochondrial inner membrane"/>
    <property type="evidence" value="ECO:0007669"/>
    <property type="project" value="UniProtKB-SubCell"/>
</dbReference>
<sequence>MFSPLEQFENHYLCGLFCVETAHGMYATAVTTLGVTAWVNVGVMLGVLWLGLSRPTPLAPTAATALVETWWTGVAGVVRQQLGQEHRFTPLMVWTFGWIAVNNLAGLVPGGFTTTAHLAVTLFLALGFNLGFLVWGVAVHGRRFWGLFVPSGAPAVLLPLIVVIEVVSYCIRPVSLALRLFANMMAGHTLMHILVGFAVGTPVVGAALALTAIFAVTLLEFGIALLQAYVFVVLCCIYARDALDPGH</sequence>
<evidence type="ECO:0000256" key="9">
    <source>
        <dbReference type="ARBA" id="ARBA00023136"/>
    </source>
</evidence>
<feature type="transmembrane region" description="Helical" evidence="12">
    <location>
        <begin position="192"/>
        <end position="215"/>
    </location>
</feature>
<keyword evidence="3" id="KW-0813">Transport</keyword>
<keyword evidence="6" id="KW-0375">Hydrogen ion transport</keyword>
<dbReference type="PRINTS" id="PR00123">
    <property type="entry name" value="ATPASEA"/>
</dbReference>
<dbReference type="SUPFAM" id="SSF81336">
    <property type="entry name" value="F1F0 ATP synthase subunit A"/>
    <property type="match status" value="1"/>
</dbReference>
<dbReference type="AlphaFoldDB" id="A0A290YM05"/>
<geneLocation type="mitochondrion" evidence="13"/>
<keyword evidence="7 12" id="KW-1133">Transmembrane helix</keyword>
<evidence type="ECO:0000256" key="2">
    <source>
        <dbReference type="ARBA" id="ARBA00006810"/>
    </source>
</evidence>
<dbReference type="InterPro" id="IPR000568">
    <property type="entry name" value="ATP_synth_F0_asu"/>
</dbReference>
<dbReference type="NCBIfam" id="TIGR01131">
    <property type="entry name" value="ATP_synt_6_or_A"/>
    <property type="match status" value="1"/>
</dbReference>
<name>A0A290YM05_9EUKA</name>
<feature type="transmembrane region" description="Helical" evidence="12">
    <location>
        <begin position="91"/>
        <end position="112"/>
    </location>
</feature>
<evidence type="ECO:0000256" key="7">
    <source>
        <dbReference type="ARBA" id="ARBA00022989"/>
    </source>
</evidence>
<dbReference type="InterPro" id="IPR035908">
    <property type="entry name" value="F0_ATP_A_sf"/>
</dbReference>
<evidence type="ECO:0000256" key="11">
    <source>
        <dbReference type="RuleBase" id="RU004450"/>
    </source>
</evidence>
<dbReference type="PANTHER" id="PTHR11410">
    <property type="entry name" value="ATP SYNTHASE SUBUNIT A"/>
    <property type="match status" value="1"/>
</dbReference>